<keyword evidence="3" id="KW-1185">Reference proteome</keyword>
<feature type="region of interest" description="Disordered" evidence="1">
    <location>
        <begin position="77"/>
        <end position="128"/>
    </location>
</feature>
<dbReference type="AlphaFoldDB" id="A0AA40DLR7"/>
<feature type="compositionally biased region" description="Basic and acidic residues" evidence="1">
    <location>
        <begin position="151"/>
        <end position="160"/>
    </location>
</feature>
<gene>
    <name evidence="2" type="ORF">B0H67DRAFT_613841</name>
</gene>
<name>A0AA40DLR7_9PEZI</name>
<evidence type="ECO:0000256" key="1">
    <source>
        <dbReference type="SAM" id="MobiDB-lite"/>
    </source>
</evidence>
<reference evidence="2" key="1">
    <citation type="submission" date="2023-06" db="EMBL/GenBank/DDBJ databases">
        <title>Genome-scale phylogeny and comparative genomics of the fungal order Sordariales.</title>
        <authorList>
            <consortium name="Lawrence Berkeley National Laboratory"/>
            <person name="Hensen N."/>
            <person name="Bonometti L."/>
            <person name="Westerberg I."/>
            <person name="Brannstrom I.O."/>
            <person name="Guillou S."/>
            <person name="Cros-Aarteil S."/>
            <person name="Calhoun S."/>
            <person name="Haridas S."/>
            <person name="Kuo A."/>
            <person name="Mondo S."/>
            <person name="Pangilinan J."/>
            <person name="Riley R."/>
            <person name="Labutti K."/>
            <person name="Andreopoulos B."/>
            <person name="Lipzen A."/>
            <person name="Chen C."/>
            <person name="Yanf M."/>
            <person name="Daum C."/>
            <person name="Ng V."/>
            <person name="Clum A."/>
            <person name="Steindorff A."/>
            <person name="Ohm R."/>
            <person name="Martin F."/>
            <person name="Silar P."/>
            <person name="Natvig D."/>
            <person name="Lalanne C."/>
            <person name="Gautier V."/>
            <person name="Ament-Velasquez S.L."/>
            <person name="Kruys A."/>
            <person name="Hutchinson M.I."/>
            <person name="Powell A.J."/>
            <person name="Barry K."/>
            <person name="Miller A.N."/>
            <person name="Grigoriev I.V."/>
            <person name="Debuchy R."/>
            <person name="Gladieux P."/>
            <person name="Thoren M.H."/>
            <person name="Johannesson H."/>
        </authorList>
    </citation>
    <scope>NUCLEOTIDE SEQUENCE</scope>
    <source>
        <strain evidence="2">SMH4607-1</strain>
    </source>
</reference>
<feature type="region of interest" description="Disordered" evidence="1">
    <location>
        <begin position="151"/>
        <end position="207"/>
    </location>
</feature>
<evidence type="ECO:0000313" key="3">
    <source>
        <dbReference type="Proteomes" id="UP001172102"/>
    </source>
</evidence>
<feature type="compositionally biased region" description="Basic and acidic residues" evidence="1">
    <location>
        <begin position="183"/>
        <end position="194"/>
    </location>
</feature>
<comment type="caution">
    <text evidence="2">The sequence shown here is derived from an EMBL/GenBank/DDBJ whole genome shotgun (WGS) entry which is preliminary data.</text>
</comment>
<feature type="compositionally biased region" description="Low complexity" evidence="1">
    <location>
        <begin position="77"/>
        <end position="93"/>
    </location>
</feature>
<dbReference type="Proteomes" id="UP001172102">
    <property type="component" value="Unassembled WGS sequence"/>
</dbReference>
<evidence type="ECO:0000313" key="2">
    <source>
        <dbReference type="EMBL" id="KAK0705472.1"/>
    </source>
</evidence>
<accession>A0AA40DLR7</accession>
<proteinExistence type="predicted"/>
<protein>
    <submittedName>
        <fullName evidence="2">Uncharacterized protein</fullName>
    </submittedName>
</protein>
<dbReference type="EMBL" id="JAUKUA010000007">
    <property type="protein sequence ID" value="KAK0705472.1"/>
    <property type="molecule type" value="Genomic_DNA"/>
</dbReference>
<organism evidence="2 3">
    <name type="scientific">Lasiosphaeris hirsuta</name>
    <dbReference type="NCBI Taxonomy" id="260670"/>
    <lineage>
        <taxon>Eukaryota</taxon>
        <taxon>Fungi</taxon>
        <taxon>Dikarya</taxon>
        <taxon>Ascomycota</taxon>
        <taxon>Pezizomycotina</taxon>
        <taxon>Sordariomycetes</taxon>
        <taxon>Sordariomycetidae</taxon>
        <taxon>Sordariales</taxon>
        <taxon>Lasiosphaeriaceae</taxon>
        <taxon>Lasiosphaeris</taxon>
    </lineage>
</organism>
<sequence length="229" mass="24958">MTDILASGGQIPIILTAEHDERSPGPVNGGGSSPRVICAASVHSLNWYSGNGLLDNSPNPLSQLDLETSLNSQLHQASSISYQASTTSSASKPAKAKEVQPHPRPPKNPSPQVHIPKHLPTTSSRNTECRLSTITMNNLKSPQTFFRPSAELKKQSDRAEQAPLLGNPDKPSAKLIKKRKLRTKEPEDLKDPRQHTIPKRKTAAEGKRQVWDAFCEGVVKSTAAIPRFL</sequence>